<feature type="compositionally biased region" description="Low complexity" evidence="1">
    <location>
        <begin position="43"/>
        <end position="60"/>
    </location>
</feature>
<accession>B1VPP3</accession>
<evidence type="ECO:0000313" key="2">
    <source>
        <dbReference type="EMBL" id="BAG23793.1"/>
    </source>
</evidence>
<name>B1VPP3_STRGG</name>
<dbReference type="KEGG" id="sgr:SGR_6964"/>
<reference evidence="3" key="1">
    <citation type="journal article" date="2008" name="J. Bacteriol.">
        <title>Genome sequence of the streptomycin-producing microorganism Streptomyces griseus IFO 13350.</title>
        <authorList>
            <person name="Ohnishi Y."/>
            <person name="Ishikawa J."/>
            <person name="Hara H."/>
            <person name="Suzuki H."/>
            <person name="Ikenoya M."/>
            <person name="Ikeda H."/>
            <person name="Yamashita A."/>
            <person name="Hattori M."/>
            <person name="Horinouchi S."/>
        </authorList>
    </citation>
    <scope>NUCLEOTIDE SEQUENCE [LARGE SCALE GENOMIC DNA]</scope>
    <source>
        <strain evidence="3">JCM 4626 / NBRC 13350</strain>
    </source>
</reference>
<dbReference type="AlphaFoldDB" id="B1VPP3"/>
<dbReference type="PROSITE" id="PS51257">
    <property type="entry name" value="PROKAR_LIPOPROTEIN"/>
    <property type="match status" value="1"/>
</dbReference>
<gene>
    <name evidence="2" type="ordered locus">SGR_6964</name>
</gene>
<feature type="region of interest" description="Disordered" evidence="1">
    <location>
        <begin position="1"/>
        <end position="111"/>
    </location>
</feature>
<dbReference type="Proteomes" id="UP000001685">
    <property type="component" value="Chromosome"/>
</dbReference>
<feature type="compositionally biased region" description="Polar residues" evidence="1">
    <location>
        <begin position="13"/>
        <end position="29"/>
    </location>
</feature>
<protein>
    <submittedName>
        <fullName evidence="2">Uncharacterized protein</fullName>
    </submittedName>
</protein>
<sequence>MCAKASRPLDGEPTQTASSLPQSLTSCTPRSHRRPGPADRRAASVSSASASSRPHPAQALPHPPPTRAHVSGVRSARPPAVTSARSLLHQAARGSSSGCDHCSRPRAPDRP</sequence>
<feature type="compositionally biased region" description="Basic and acidic residues" evidence="1">
    <location>
        <begin position="101"/>
        <end position="111"/>
    </location>
</feature>
<proteinExistence type="predicted"/>
<evidence type="ECO:0000313" key="3">
    <source>
        <dbReference type="Proteomes" id="UP000001685"/>
    </source>
</evidence>
<organism evidence="2 3">
    <name type="scientific">Streptomyces griseus subsp. griseus (strain JCM 4626 / CBS 651.72 / NBRC 13350 / KCC S-0626 / ISP 5235)</name>
    <dbReference type="NCBI Taxonomy" id="455632"/>
    <lineage>
        <taxon>Bacteria</taxon>
        <taxon>Bacillati</taxon>
        <taxon>Actinomycetota</taxon>
        <taxon>Actinomycetes</taxon>
        <taxon>Kitasatosporales</taxon>
        <taxon>Streptomycetaceae</taxon>
        <taxon>Streptomyces</taxon>
    </lineage>
</organism>
<dbReference type="EMBL" id="AP009493">
    <property type="protein sequence ID" value="BAG23793.1"/>
    <property type="molecule type" value="Genomic_DNA"/>
</dbReference>
<evidence type="ECO:0000256" key="1">
    <source>
        <dbReference type="SAM" id="MobiDB-lite"/>
    </source>
</evidence>
<dbReference type="HOGENOM" id="CLU_2156929_0_0_11"/>